<organism evidence="10 11">
    <name type="scientific">Reyranella soli</name>
    <dbReference type="NCBI Taxonomy" id="1230389"/>
    <lineage>
        <taxon>Bacteria</taxon>
        <taxon>Pseudomonadati</taxon>
        <taxon>Pseudomonadota</taxon>
        <taxon>Alphaproteobacteria</taxon>
        <taxon>Hyphomicrobiales</taxon>
        <taxon>Reyranellaceae</taxon>
        <taxon>Reyranella</taxon>
    </lineage>
</organism>
<evidence type="ECO:0000256" key="3">
    <source>
        <dbReference type="ARBA" id="ARBA00012781"/>
    </source>
</evidence>
<dbReference type="AlphaFoldDB" id="A0A512NMM0"/>
<dbReference type="PANTHER" id="PTHR11271">
    <property type="entry name" value="GUANINE DEAMINASE"/>
    <property type="match status" value="1"/>
</dbReference>
<dbReference type="GO" id="GO:0005829">
    <property type="term" value="C:cytosol"/>
    <property type="evidence" value="ECO:0007669"/>
    <property type="project" value="TreeGrafter"/>
</dbReference>
<dbReference type="InterPro" id="IPR011059">
    <property type="entry name" value="Metal-dep_hydrolase_composite"/>
</dbReference>
<dbReference type="Gene3D" id="2.30.40.10">
    <property type="entry name" value="Urease, subunit C, domain 1"/>
    <property type="match status" value="1"/>
</dbReference>
<dbReference type="GO" id="GO:0008270">
    <property type="term" value="F:zinc ion binding"/>
    <property type="evidence" value="ECO:0007669"/>
    <property type="project" value="UniProtKB-UniRule"/>
</dbReference>
<feature type="domain" description="Amidohydrolase-related" evidence="9">
    <location>
        <begin position="75"/>
        <end position="436"/>
    </location>
</feature>
<dbReference type="GO" id="GO:0006147">
    <property type="term" value="P:guanine catabolic process"/>
    <property type="evidence" value="ECO:0007669"/>
    <property type="project" value="UniProtKB-UniRule"/>
</dbReference>
<dbReference type="CDD" id="cd01303">
    <property type="entry name" value="GDEase"/>
    <property type="match status" value="1"/>
</dbReference>
<keyword evidence="5 8" id="KW-0378">Hydrolase</keyword>
<evidence type="ECO:0000256" key="2">
    <source>
        <dbReference type="ARBA" id="ARBA00006745"/>
    </source>
</evidence>
<keyword evidence="11" id="KW-1185">Reference proteome</keyword>
<dbReference type="Pfam" id="PF01979">
    <property type="entry name" value="Amidohydro_1"/>
    <property type="match status" value="1"/>
</dbReference>
<proteinExistence type="inferred from homology"/>
<keyword evidence="4 8" id="KW-0479">Metal-binding</keyword>
<sequence>MSATTPSCPTAIRGPALTFTGDPFRDGLDKTMVHEPDAIVAMDHGRITHFGPADRVLPQLPAGTEIRDFGKDALISAGFIDTHVHFPQTPMMAAYGAQLLDWLNQYTFPAELKFADKEYARMVARAFLRENLRNGITTACVYCTVHPHSVDVLFEEAEKLGLRLAAGKAMMDRNAPEALSDTPQSSYDQSKALIAKWHGRGRLLYAITPRYAGSSSPEQLAMAGALWREHADCLMQTHIAETRQEVAWIKELFPDRRDYLDVYDHHGLCGQRAVFGHGIWLGEPELQRLHDCGAAISHCPTSNFFLGSGAFNLARALKAERPVRVGLGTDIGAGTSFSILATLGEAYKAAQLNQQSLSAGHAYYLATRGSARAMYLDDRIGSIAPGMEADLVVLDMRSTPLIDFRMDFARDFAEQLFIQMTLGDDRAVQATYVVGRLAHERGDGPAARVTTPFP</sequence>
<dbReference type="OrthoDB" id="9787621at2"/>
<dbReference type="InterPro" id="IPR006680">
    <property type="entry name" value="Amidohydro-rel"/>
</dbReference>
<dbReference type="EMBL" id="BKAJ01000152">
    <property type="protein sequence ID" value="GEP60169.1"/>
    <property type="molecule type" value="Genomic_DNA"/>
</dbReference>
<comment type="function">
    <text evidence="8">Catalyzes the hydrolytic deamination of guanine, producing xanthine and ammonia.</text>
</comment>
<dbReference type="NCBIfam" id="TIGR02967">
    <property type="entry name" value="guan_deamin"/>
    <property type="match status" value="1"/>
</dbReference>
<dbReference type="InterPro" id="IPR051607">
    <property type="entry name" value="Metallo-dep_hydrolases"/>
</dbReference>
<dbReference type="InterPro" id="IPR014311">
    <property type="entry name" value="Guanine_deaminase"/>
</dbReference>
<dbReference type="SUPFAM" id="SSF51556">
    <property type="entry name" value="Metallo-dependent hydrolases"/>
    <property type="match status" value="1"/>
</dbReference>
<dbReference type="Gene3D" id="3.20.20.140">
    <property type="entry name" value="Metal-dependent hydrolases"/>
    <property type="match status" value="1"/>
</dbReference>
<accession>A0A512NMM0</accession>
<evidence type="ECO:0000256" key="6">
    <source>
        <dbReference type="ARBA" id="ARBA00022833"/>
    </source>
</evidence>
<evidence type="ECO:0000256" key="8">
    <source>
        <dbReference type="RuleBase" id="RU366009"/>
    </source>
</evidence>
<dbReference type="GO" id="GO:0008892">
    <property type="term" value="F:guanine deaminase activity"/>
    <property type="evidence" value="ECO:0007669"/>
    <property type="project" value="UniProtKB-UniRule"/>
</dbReference>
<evidence type="ECO:0000259" key="9">
    <source>
        <dbReference type="Pfam" id="PF01979"/>
    </source>
</evidence>
<protein>
    <recommendedName>
        <fullName evidence="3 7">Guanine deaminase</fullName>
        <shortName evidence="8">Guanase</shortName>
        <ecNumber evidence="3 7">3.5.4.3</ecNumber>
    </recommendedName>
    <alternativeName>
        <fullName evidence="8">Guanine aminohydrolase</fullName>
    </alternativeName>
</protein>
<comment type="cofactor">
    <cofactor evidence="8">
        <name>Zn(2+)</name>
        <dbReference type="ChEBI" id="CHEBI:29105"/>
    </cofactor>
    <text evidence="8">Binds 1 zinc ion per subunit.</text>
</comment>
<dbReference type="Proteomes" id="UP000321058">
    <property type="component" value="Unassembled WGS sequence"/>
</dbReference>
<evidence type="ECO:0000256" key="5">
    <source>
        <dbReference type="ARBA" id="ARBA00022801"/>
    </source>
</evidence>
<dbReference type="UniPathway" id="UPA00603">
    <property type="reaction ID" value="UER00660"/>
</dbReference>
<evidence type="ECO:0000256" key="1">
    <source>
        <dbReference type="ARBA" id="ARBA00004984"/>
    </source>
</evidence>
<evidence type="ECO:0000256" key="4">
    <source>
        <dbReference type="ARBA" id="ARBA00022723"/>
    </source>
</evidence>
<keyword evidence="6 8" id="KW-0862">Zinc</keyword>
<evidence type="ECO:0000313" key="11">
    <source>
        <dbReference type="Proteomes" id="UP000321058"/>
    </source>
</evidence>
<dbReference type="SUPFAM" id="SSF51338">
    <property type="entry name" value="Composite domain of metallo-dependent hydrolases"/>
    <property type="match status" value="2"/>
</dbReference>
<dbReference type="NCBIfam" id="NF006679">
    <property type="entry name" value="PRK09228.1"/>
    <property type="match status" value="1"/>
</dbReference>
<dbReference type="RefSeq" id="WP_147155532.1">
    <property type="nucleotide sequence ID" value="NZ_BKAJ01000152.1"/>
</dbReference>
<name>A0A512NMM0_9HYPH</name>
<dbReference type="FunFam" id="3.20.20.140:FF:000022">
    <property type="entry name" value="Guanine deaminase"/>
    <property type="match status" value="1"/>
</dbReference>
<comment type="catalytic activity">
    <reaction evidence="8">
        <text>guanine + H2O + H(+) = xanthine + NH4(+)</text>
        <dbReference type="Rhea" id="RHEA:14665"/>
        <dbReference type="ChEBI" id="CHEBI:15377"/>
        <dbReference type="ChEBI" id="CHEBI:15378"/>
        <dbReference type="ChEBI" id="CHEBI:16235"/>
        <dbReference type="ChEBI" id="CHEBI:17712"/>
        <dbReference type="ChEBI" id="CHEBI:28938"/>
        <dbReference type="EC" id="3.5.4.3"/>
    </reaction>
</comment>
<reference evidence="10 11" key="1">
    <citation type="submission" date="2019-07" db="EMBL/GenBank/DDBJ databases">
        <title>Whole genome shotgun sequence of Reyranella soli NBRC 108950.</title>
        <authorList>
            <person name="Hosoyama A."/>
            <person name="Uohara A."/>
            <person name="Ohji S."/>
            <person name="Ichikawa N."/>
        </authorList>
    </citation>
    <scope>NUCLEOTIDE SEQUENCE [LARGE SCALE GENOMIC DNA]</scope>
    <source>
        <strain evidence="10 11">NBRC 108950</strain>
    </source>
</reference>
<dbReference type="InterPro" id="IPR032466">
    <property type="entry name" value="Metal_Hydrolase"/>
</dbReference>
<comment type="similarity">
    <text evidence="2 8">Belongs to the metallo-dependent hydrolases superfamily. ATZ/TRZ family.</text>
</comment>
<comment type="pathway">
    <text evidence="1 8">Purine metabolism; guanine degradation; xanthine from guanine: step 1/1.</text>
</comment>
<dbReference type="PANTHER" id="PTHR11271:SF6">
    <property type="entry name" value="GUANINE DEAMINASE"/>
    <property type="match status" value="1"/>
</dbReference>
<comment type="caution">
    <text evidence="10">The sequence shown here is derived from an EMBL/GenBank/DDBJ whole genome shotgun (WGS) entry which is preliminary data.</text>
</comment>
<gene>
    <name evidence="10" type="ORF">RSO01_73350</name>
</gene>
<evidence type="ECO:0000256" key="7">
    <source>
        <dbReference type="NCBIfam" id="TIGR02967"/>
    </source>
</evidence>
<dbReference type="EC" id="3.5.4.3" evidence="3 7"/>
<evidence type="ECO:0000313" key="10">
    <source>
        <dbReference type="EMBL" id="GEP60169.1"/>
    </source>
</evidence>